<keyword evidence="2" id="KW-0520">NAD</keyword>
<dbReference type="Pfam" id="PF03720">
    <property type="entry name" value="UDPG_MGDP_dh_C"/>
    <property type="match status" value="1"/>
</dbReference>
<dbReference type="Pfam" id="PF00984">
    <property type="entry name" value="UDPG_MGDP_dh"/>
    <property type="match status" value="1"/>
</dbReference>
<organism evidence="5 6">
    <name type="scientific">Streptomyces olivaceiscleroticus</name>
    <dbReference type="NCBI Taxonomy" id="68245"/>
    <lineage>
        <taxon>Bacteria</taxon>
        <taxon>Bacillati</taxon>
        <taxon>Actinomycetota</taxon>
        <taxon>Actinomycetes</taxon>
        <taxon>Kitasatosporales</taxon>
        <taxon>Streptomycetaceae</taxon>
        <taxon>Streptomyces</taxon>
    </lineage>
</organism>
<dbReference type="InterPro" id="IPR029752">
    <property type="entry name" value="D-isomer_DH_CS1"/>
</dbReference>
<name>A0ABP3J8V0_9ACTN</name>
<dbReference type="InterPro" id="IPR036291">
    <property type="entry name" value="NAD(P)-bd_dom_sf"/>
</dbReference>
<sequence>MTADLAVIGLGHVGLPLARAACAAGLTTVGYDVSDAVVTGLNGGRSHVGGVADAAVAAMRVAGFHATSDPSAPGLADTVVICVPTGLGAGGTPDLTAVRAAARTVARCLRPGMLVVLESTSYPGTTEEVVRPLLENGSGLRAGADFHLAYSPERIDPGNRRFGLHNTPKVVSGCTPLCVKHAVAFYGRFVRTLVVSRGTREAEMAKLLENTYRYVNIALVDEVALYCDRTGIDIWDVLHCAGTKPFGFAPFRPGAGVGGHCIPVDPRYLAAKAEAEGFSFRMLAAAHEVVSRMPAHVVGRAVGLLDEAGKPPEAASVVLLGVAYKPDVADARESPAEPVARGLRAQGATVRYHDPYVREFTLDGVPLARVESLRDALAGADLAILLQDHSCYDTTTPTRAECILLDTRGKASGPRVTLL</sequence>
<gene>
    <name evidence="5" type="ORF">GCM10010361_06810</name>
</gene>
<dbReference type="PROSITE" id="PS00065">
    <property type="entry name" value="D_2_HYDROXYACID_DH_1"/>
    <property type="match status" value="1"/>
</dbReference>
<evidence type="ECO:0000259" key="4">
    <source>
        <dbReference type="SMART" id="SM00984"/>
    </source>
</evidence>
<keyword evidence="1" id="KW-0560">Oxidoreductase</keyword>
<dbReference type="InterPro" id="IPR008927">
    <property type="entry name" value="6-PGluconate_DH-like_C_sf"/>
</dbReference>
<dbReference type="InterPro" id="IPR014026">
    <property type="entry name" value="UDP-Glc/GDP-Man_DH_dimer"/>
</dbReference>
<dbReference type="InterPro" id="IPR001732">
    <property type="entry name" value="UDP-Glc/GDP-Man_DH_N"/>
</dbReference>
<evidence type="ECO:0000256" key="3">
    <source>
        <dbReference type="PIRNR" id="PIRNR000124"/>
    </source>
</evidence>
<proteinExistence type="inferred from homology"/>
<evidence type="ECO:0000256" key="2">
    <source>
        <dbReference type="ARBA" id="ARBA00023027"/>
    </source>
</evidence>
<dbReference type="Proteomes" id="UP001500909">
    <property type="component" value="Unassembled WGS sequence"/>
</dbReference>
<dbReference type="EMBL" id="BAAABY010000007">
    <property type="protein sequence ID" value="GAA0445678.1"/>
    <property type="molecule type" value="Genomic_DNA"/>
</dbReference>
<dbReference type="SMART" id="SM00984">
    <property type="entry name" value="UDPG_MGDP_dh_C"/>
    <property type="match status" value="1"/>
</dbReference>
<dbReference type="Gene3D" id="3.40.50.720">
    <property type="entry name" value="NAD(P)-binding Rossmann-like Domain"/>
    <property type="match status" value="2"/>
</dbReference>
<dbReference type="RefSeq" id="WP_346092847.1">
    <property type="nucleotide sequence ID" value="NZ_BAAABY010000007.1"/>
</dbReference>
<dbReference type="PIRSF" id="PIRSF000124">
    <property type="entry name" value="UDPglc_GDPman_dh"/>
    <property type="match status" value="1"/>
</dbReference>
<dbReference type="InterPro" id="IPR017476">
    <property type="entry name" value="UDP-Glc/GDP-Man"/>
</dbReference>
<dbReference type="SUPFAM" id="SSF48179">
    <property type="entry name" value="6-phosphogluconate dehydrogenase C-terminal domain-like"/>
    <property type="match status" value="1"/>
</dbReference>
<dbReference type="SUPFAM" id="SSF52413">
    <property type="entry name" value="UDP-glucose/GDP-mannose dehydrogenase C-terminal domain"/>
    <property type="match status" value="1"/>
</dbReference>
<protein>
    <submittedName>
        <fullName evidence="5">Nucleotide sugar dehydrogenase</fullName>
    </submittedName>
</protein>
<evidence type="ECO:0000256" key="1">
    <source>
        <dbReference type="ARBA" id="ARBA00023002"/>
    </source>
</evidence>
<evidence type="ECO:0000313" key="5">
    <source>
        <dbReference type="EMBL" id="GAA0445678.1"/>
    </source>
</evidence>
<evidence type="ECO:0000313" key="6">
    <source>
        <dbReference type="Proteomes" id="UP001500909"/>
    </source>
</evidence>
<dbReference type="InterPro" id="IPR014027">
    <property type="entry name" value="UDP-Glc/GDP-Man_DH_C"/>
</dbReference>
<feature type="domain" description="UDP-glucose/GDP-mannose dehydrogenase C-terminal" evidence="4">
    <location>
        <begin position="318"/>
        <end position="413"/>
    </location>
</feature>
<reference evidence="6" key="1">
    <citation type="journal article" date="2019" name="Int. J. Syst. Evol. Microbiol.">
        <title>The Global Catalogue of Microorganisms (GCM) 10K type strain sequencing project: providing services to taxonomists for standard genome sequencing and annotation.</title>
        <authorList>
            <consortium name="The Broad Institute Genomics Platform"/>
            <consortium name="The Broad Institute Genome Sequencing Center for Infectious Disease"/>
            <person name="Wu L."/>
            <person name="Ma J."/>
        </authorList>
    </citation>
    <scope>NUCLEOTIDE SEQUENCE [LARGE SCALE GENOMIC DNA]</scope>
    <source>
        <strain evidence="6">JCM 4805</strain>
    </source>
</reference>
<dbReference type="Pfam" id="PF03721">
    <property type="entry name" value="UDPG_MGDP_dh_N"/>
    <property type="match status" value="1"/>
</dbReference>
<dbReference type="PANTHER" id="PTHR43491:SF1">
    <property type="entry name" value="UDP-N-ACETYL-D-MANNOSAMINE DEHYDROGENASE"/>
    <property type="match status" value="1"/>
</dbReference>
<keyword evidence="6" id="KW-1185">Reference proteome</keyword>
<comment type="caution">
    <text evidence="5">The sequence shown here is derived from an EMBL/GenBank/DDBJ whole genome shotgun (WGS) entry which is preliminary data.</text>
</comment>
<dbReference type="PIRSF" id="PIRSF500136">
    <property type="entry name" value="UDP_ManNAc_DH"/>
    <property type="match status" value="1"/>
</dbReference>
<dbReference type="NCBIfam" id="TIGR03026">
    <property type="entry name" value="NDP-sugDHase"/>
    <property type="match status" value="1"/>
</dbReference>
<dbReference type="InterPro" id="IPR036220">
    <property type="entry name" value="UDP-Glc/GDP-Man_DH_C_sf"/>
</dbReference>
<dbReference type="SUPFAM" id="SSF51735">
    <property type="entry name" value="NAD(P)-binding Rossmann-fold domains"/>
    <property type="match status" value="1"/>
</dbReference>
<dbReference type="InterPro" id="IPR028359">
    <property type="entry name" value="UDP_ManNAc/GlcNAc_DH"/>
</dbReference>
<dbReference type="PANTHER" id="PTHR43491">
    <property type="entry name" value="UDP-N-ACETYL-D-MANNOSAMINE DEHYDROGENASE"/>
    <property type="match status" value="1"/>
</dbReference>
<comment type="similarity">
    <text evidence="3">Belongs to the UDP-glucose/GDP-mannose dehydrogenase family.</text>
</comment>
<accession>A0ABP3J8V0</accession>